<proteinExistence type="predicted"/>
<reference evidence="1" key="1">
    <citation type="submission" date="2016-07" db="EMBL/GenBank/DDBJ databases">
        <title>Microvirga ossetica sp. nov. a new species of rhizobia isolated from root nodules of the legume species Vicia alpestris Steven originated from North Ossetia region in the Caucasus.</title>
        <authorList>
            <person name="Safronova V.I."/>
            <person name="Kuznetsova I.G."/>
            <person name="Sazanova A.L."/>
            <person name="Belimov A."/>
            <person name="Andronov E."/>
            <person name="Osledkin Y.S."/>
            <person name="Onishchuk O.P."/>
            <person name="Kurchak O.N."/>
            <person name="Shaposhnikov A.I."/>
            <person name="Willems A."/>
            <person name="Tikhonovich I.A."/>
        </authorList>
    </citation>
    <scope>NUCLEOTIDE SEQUENCE [LARGE SCALE GENOMIC DNA]</scope>
    <source>
        <strain evidence="1">V5/3M</strain>
    </source>
</reference>
<dbReference type="EMBL" id="CP016616">
    <property type="protein sequence ID" value="ANY78465.1"/>
    <property type="molecule type" value="Genomic_DNA"/>
</dbReference>
<evidence type="ECO:0000313" key="1">
    <source>
        <dbReference type="EMBL" id="ANY78465.1"/>
    </source>
</evidence>
<dbReference type="AlphaFoldDB" id="A0A1B2EEQ0"/>
<organism evidence="1">
    <name type="scientific">Microvirga ossetica</name>
    <dbReference type="NCBI Taxonomy" id="1882682"/>
    <lineage>
        <taxon>Bacteria</taxon>
        <taxon>Pseudomonadati</taxon>
        <taxon>Pseudomonadota</taxon>
        <taxon>Alphaproteobacteria</taxon>
        <taxon>Hyphomicrobiales</taxon>
        <taxon>Methylobacteriaceae</taxon>
        <taxon>Microvirga</taxon>
    </lineage>
</organism>
<name>A0A1B2EEQ0_9HYPH</name>
<dbReference type="KEGG" id="moc:BB934_09670"/>
<protein>
    <submittedName>
        <fullName evidence="1">Uncharacterized protein</fullName>
    </submittedName>
</protein>
<accession>A0A1B2EEQ0</accession>
<sequence>MSGTFDASNNLLPRDVEAFVRSGVAPDTLAGPVPVRAGYVVFDALGFEFDHHTNTEAGVRAYLFLILDHQGVARDVVAWAPKRKLLATWLGRAWALGEECAFSTRLTEHRALPVWRSPINWLRAGRKGVCLVRPEAAAHYLCDAGPFLAEDAAHGAEIKQLLTRPAPCIVLPATPIKKAA</sequence>
<gene>
    <name evidence="1" type="ORF">BB934_09670</name>
</gene>